<dbReference type="GO" id="GO:0005886">
    <property type="term" value="C:plasma membrane"/>
    <property type="evidence" value="ECO:0007669"/>
    <property type="project" value="UniProtKB-SubCell"/>
</dbReference>
<evidence type="ECO:0000256" key="8">
    <source>
        <dbReference type="SAM" id="Phobius"/>
    </source>
</evidence>
<keyword evidence="10" id="KW-1185">Reference proteome</keyword>
<reference evidence="9 10" key="1">
    <citation type="submission" date="2017-05" db="EMBL/GenBank/DDBJ databases">
        <title>Comparative genomic and metabolic analysis of manganese-oxidizing mechanisms in Celeribater manganoxidans DY25T: its adaption to the environment of polymetallic nodule.</title>
        <authorList>
            <person name="Wang X."/>
        </authorList>
    </citation>
    <scope>NUCLEOTIDE SEQUENCE [LARGE SCALE GENOMIC DNA]</scope>
    <source>
        <strain evidence="9 10">DY25</strain>
        <plasmid evidence="10">pdy25-e</plasmid>
    </source>
</reference>
<comment type="subcellular location">
    <subcellularLocation>
        <location evidence="1">Cell membrane</location>
        <topology evidence="1">Multi-pass membrane protein</topology>
    </subcellularLocation>
</comment>
<keyword evidence="7 8" id="KW-0472">Membrane</keyword>
<dbReference type="AlphaFoldDB" id="A0A291M514"/>
<evidence type="ECO:0000256" key="5">
    <source>
        <dbReference type="ARBA" id="ARBA00022692"/>
    </source>
</evidence>
<evidence type="ECO:0000256" key="7">
    <source>
        <dbReference type="ARBA" id="ARBA00023136"/>
    </source>
</evidence>
<accession>A0A291M514</accession>
<evidence type="ECO:0000313" key="9">
    <source>
        <dbReference type="EMBL" id="ATI43994.1"/>
    </source>
</evidence>
<feature type="transmembrane region" description="Helical" evidence="8">
    <location>
        <begin position="155"/>
        <end position="179"/>
    </location>
</feature>
<evidence type="ECO:0000256" key="6">
    <source>
        <dbReference type="ARBA" id="ARBA00022989"/>
    </source>
</evidence>
<keyword evidence="9" id="KW-0614">Plasmid</keyword>
<keyword evidence="5 8" id="KW-0812">Transmembrane</keyword>
<feature type="transmembrane region" description="Helical" evidence="8">
    <location>
        <begin position="57"/>
        <end position="77"/>
    </location>
</feature>
<keyword evidence="4" id="KW-0997">Cell inner membrane</keyword>
<evidence type="ECO:0000256" key="3">
    <source>
        <dbReference type="ARBA" id="ARBA00022475"/>
    </source>
</evidence>
<dbReference type="PANTHER" id="PTHR32196:SF21">
    <property type="entry name" value="ABC TRANSPORTER PERMEASE PROTEIN YPHD-RELATED"/>
    <property type="match status" value="1"/>
</dbReference>
<dbReference type="CDD" id="cd06579">
    <property type="entry name" value="TM_PBP1_transp_AraH_like"/>
    <property type="match status" value="1"/>
</dbReference>
<dbReference type="InterPro" id="IPR001851">
    <property type="entry name" value="ABC_transp_permease"/>
</dbReference>
<evidence type="ECO:0000256" key="2">
    <source>
        <dbReference type="ARBA" id="ARBA00022448"/>
    </source>
</evidence>
<geneLocation type="plasmid" evidence="10">
    <name>pdy25-e</name>
</geneLocation>
<evidence type="ECO:0000256" key="4">
    <source>
        <dbReference type="ARBA" id="ARBA00022519"/>
    </source>
</evidence>
<feature type="transmembrane region" description="Helical" evidence="8">
    <location>
        <begin position="185"/>
        <end position="206"/>
    </location>
</feature>
<keyword evidence="3" id="KW-1003">Cell membrane</keyword>
<dbReference type="PANTHER" id="PTHR32196">
    <property type="entry name" value="ABC TRANSPORTER PERMEASE PROTEIN YPHD-RELATED-RELATED"/>
    <property type="match status" value="1"/>
</dbReference>
<keyword evidence="2" id="KW-0813">Transport</keyword>
<dbReference type="KEGG" id="cmag:CBW24_17790"/>
<name>A0A291M514_9RHOB</name>
<dbReference type="Proteomes" id="UP000219050">
    <property type="component" value="Plasmid pDY25-E"/>
</dbReference>
<feature type="transmembrane region" description="Helical" evidence="8">
    <location>
        <begin position="267"/>
        <end position="284"/>
    </location>
</feature>
<dbReference type="GO" id="GO:0022857">
    <property type="term" value="F:transmembrane transporter activity"/>
    <property type="evidence" value="ECO:0007669"/>
    <property type="project" value="InterPro"/>
</dbReference>
<feature type="transmembrane region" description="Helical" evidence="8">
    <location>
        <begin position="27"/>
        <end position="45"/>
    </location>
</feature>
<keyword evidence="6 8" id="KW-1133">Transmembrane helix</keyword>
<dbReference type="EMBL" id="CP021409">
    <property type="protein sequence ID" value="ATI43994.1"/>
    <property type="molecule type" value="Genomic_DNA"/>
</dbReference>
<gene>
    <name evidence="9" type="ORF">CBW24_17790</name>
</gene>
<organism evidence="9 10">
    <name type="scientific">Pacificitalea manganoxidans</name>
    <dbReference type="NCBI Taxonomy" id="1411902"/>
    <lineage>
        <taxon>Bacteria</taxon>
        <taxon>Pseudomonadati</taxon>
        <taxon>Pseudomonadota</taxon>
        <taxon>Alphaproteobacteria</taxon>
        <taxon>Rhodobacterales</taxon>
        <taxon>Paracoccaceae</taxon>
        <taxon>Pacificitalea</taxon>
    </lineage>
</organism>
<protein>
    <submittedName>
        <fullName evidence="9">ABC transporter permease</fullName>
    </submittedName>
</protein>
<feature type="transmembrane region" description="Helical" evidence="8">
    <location>
        <begin position="84"/>
        <end position="104"/>
    </location>
</feature>
<evidence type="ECO:0000256" key="1">
    <source>
        <dbReference type="ARBA" id="ARBA00004651"/>
    </source>
</evidence>
<feature type="transmembrane region" description="Helical" evidence="8">
    <location>
        <begin position="316"/>
        <end position="334"/>
    </location>
</feature>
<dbReference type="RefSeq" id="WP_097374598.1">
    <property type="nucleotide sequence ID" value="NZ_CP021409.1"/>
</dbReference>
<sequence>MTSQTKSEPRGSILSGMLSDETARTNLLLGAICIVVLVAMTAMRPNMFLSSYNFESMAFFMPELGILSIAMMIAMLTGGIDLSIVGVANLAGITAGTLFGMMAGENGSSVLGLGPVALGVCAALVVGLLAGLLNGFLISVLKITPILATLGTGQVFIGLCLVLTGGPAIVGFPAGWNAIGNGKIAGLPVPLLLFVVICVGLSLLLARTSFGLRLKMIGTNPKAAVYAGVRRGQMIVWSYMLTGGLAAMAGILLSARTNAAKSDYGSSYLLQAVLIAVLGGTNPAGGRGNVIGVALALISLTLLSSGFQMMRLSNHLIDFVWGGFLILVIALNSWRRHRRA</sequence>
<dbReference type="Pfam" id="PF02653">
    <property type="entry name" value="BPD_transp_2"/>
    <property type="match status" value="1"/>
</dbReference>
<feature type="transmembrane region" description="Helical" evidence="8">
    <location>
        <begin position="236"/>
        <end position="255"/>
    </location>
</feature>
<proteinExistence type="predicted"/>
<feature type="transmembrane region" description="Helical" evidence="8">
    <location>
        <begin position="116"/>
        <end position="143"/>
    </location>
</feature>
<feature type="transmembrane region" description="Helical" evidence="8">
    <location>
        <begin position="291"/>
        <end position="310"/>
    </location>
</feature>
<evidence type="ECO:0000313" key="10">
    <source>
        <dbReference type="Proteomes" id="UP000219050"/>
    </source>
</evidence>
<dbReference type="OrthoDB" id="192433at2"/>